<organism evidence="3 4">
    <name type="scientific">Drosophila hydei</name>
    <name type="common">Fruit fly</name>
    <dbReference type="NCBI Taxonomy" id="7224"/>
    <lineage>
        <taxon>Eukaryota</taxon>
        <taxon>Metazoa</taxon>
        <taxon>Ecdysozoa</taxon>
        <taxon>Arthropoda</taxon>
        <taxon>Hexapoda</taxon>
        <taxon>Insecta</taxon>
        <taxon>Pterygota</taxon>
        <taxon>Neoptera</taxon>
        <taxon>Endopterygota</taxon>
        <taxon>Diptera</taxon>
        <taxon>Brachycera</taxon>
        <taxon>Muscomorpha</taxon>
        <taxon>Ephydroidea</taxon>
        <taxon>Drosophilidae</taxon>
        <taxon>Drosophila</taxon>
    </lineage>
</organism>
<evidence type="ECO:0000256" key="1">
    <source>
        <dbReference type="SAM" id="Coils"/>
    </source>
</evidence>
<dbReference type="OMA" id="PTCTRWL"/>
<feature type="compositionally biased region" description="Acidic residues" evidence="2">
    <location>
        <begin position="114"/>
        <end position="123"/>
    </location>
</feature>
<feature type="region of interest" description="Disordered" evidence="2">
    <location>
        <begin position="106"/>
        <end position="125"/>
    </location>
</feature>
<accession>A0A6J1LJU4</accession>
<name>A0A6J1LJU4_DROHY</name>
<dbReference type="AlphaFoldDB" id="A0A6J1LJU4"/>
<sequence length="347" mass="40487">MTDELTDETLDELFVKEVGSVVKIVENLPSNVAMATCARWLKIFQQATPAERFARNCMLLLLHKQLNDNNCLSYPFTDARSCQRDLRALHKMSLLLQHTESSVDDANNNINWDDNADSDDNDNIDTSSQISSLSLGMNYEENLLRVESDNKVLMEQNKEMAKELQALQSQKESLLRHREGLKAKAETLREQVKLSSKEIDCLKHIFSCSAVTALQLFRLPDFMEYPNYFVTLFSVLCEDEQDRVHFELMDFKLGRILRSHMEYYVSLTTRDQINRAYKEIHEKVTKRYKKDIKMQEETQLHDLSLITMRYLVTLRQLFLGSYKGDSHVEQLVLNFLQYQYNEIAEAL</sequence>
<keyword evidence="3" id="KW-1185">Reference proteome</keyword>
<dbReference type="OrthoDB" id="7850102at2759"/>
<proteinExistence type="predicted"/>
<evidence type="ECO:0000313" key="3">
    <source>
        <dbReference type="Proteomes" id="UP000504633"/>
    </source>
</evidence>
<gene>
    <name evidence="4" type="primary">LOC111594532</name>
</gene>
<dbReference type="Proteomes" id="UP000504633">
    <property type="component" value="Unplaced"/>
</dbReference>
<reference evidence="4" key="1">
    <citation type="submission" date="2025-08" db="UniProtKB">
        <authorList>
            <consortium name="RefSeq"/>
        </authorList>
    </citation>
    <scope>IDENTIFICATION</scope>
    <source>
        <strain evidence="4">15085-1641.00</strain>
        <tissue evidence="4">Whole body</tissue>
    </source>
</reference>
<evidence type="ECO:0000313" key="4">
    <source>
        <dbReference type="RefSeq" id="XP_023163637.2"/>
    </source>
</evidence>
<dbReference type="RefSeq" id="XP_023163637.2">
    <property type="nucleotide sequence ID" value="XM_023307869.2"/>
</dbReference>
<dbReference type="GeneID" id="111594532"/>
<dbReference type="KEGG" id="dhe:111594532"/>
<evidence type="ECO:0000256" key="2">
    <source>
        <dbReference type="SAM" id="MobiDB-lite"/>
    </source>
</evidence>
<protein>
    <submittedName>
        <fullName evidence="4">Uncharacterized protein LOC111594532</fullName>
    </submittedName>
</protein>
<feature type="coiled-coil region" evidence="1">
    <location>
        <begin position="143"/>
        <end position="198"/>
    </location>
</feature>
<keyword evidence="1" id="KW-0175">Coiled coil</keyword>